<feature type="domain" description="DDH" evidence="1">
    <location>
        <begin position="14"/>
        <end position="151"/>
    </location>
</feature>
<reference evidence="3" key="1">
    <citation type="submission" date="2020-10" db="EMBL/GenBank/DDBJ databases">
        <authorList>
            <person name="Gilroy R."/>
        </authorList>
    </citation>
    <scope>NUCLEOTIDE SEQUENCE</scope>
    <source>
        <strain evidence="3">ChiHile30-977</strain>
    </source>
</reference>
<dbReference type="Pfam" id="PF01368">
    <property type="entry name" value="DHH"/>
    <property type="match status" value="1"/>
</dbReference>
<organism evidence="3 4">
    <name type="scientific">Candidatus Avichristensenella intestinipullorum</name>
    <dbReference type="NCBI Taxonomy" id="2840693"/>
    <lineage>
        <taxon>Bacteria</taxon>
        <taxon>Bacillati</taxon>
        <taxon>Bacillota</taxon>
        <taxon>Clostridia</taxon>
        <taxon>Candidatus Avichristensenella</taxon>
    </lineage>
</organism>
<evidence type="ECO:0000259" key="1">
    <source>
        <dbReference type="Pfam" id="PF01368"/>
    </source>
</evidence>
<feature type="domain" description="DHHA1" evidence="2">
    <location>
        <begin position="235"/>
        <end position="311"/>
    </location>
</feature>
<reference evidence="3" key="2">
    <citation type="journal article" date="2021" name="PeerJ">
        <title>Extensive microbial diversity within the chicken gut microbiome revealed by metagenomics and culture.</title>
        <authorList>
            <person name="Gilroy R."/>
            <person name="Ravi A."/>
            <person name="Getino M."/>
            <person name="Pursley I."/>
            <person name="Horton D.L."/>
            <person name="Alikhan N.F."/>
            <person name="Baker D."/>
            <person name="Gharbi K."/>
            <person name="Hall N."/>
            <person name="Watson M."/>
            <person name="Adriaenssens E.M."/>
            <person name="Foster-Nyarko E."/>
            <person name="Jarju S."/>
            <person name="Secka A."/>
            <person name="Antonio M."/>
            <person name="Oren A."/>
            <person name="Chaudhuri R.R."/>
            <person name="La Ragione R."/>
            <person name="Hildebrand F."/>
            <person name="Pallen M.J."/>
        </authorList>
    </citation>
    <scope>NUCLEOTIDE SEQUENCE</scope>
    <source>
        <strain evidence="3">ChiHile30-977</strain>
    </source>
</reference>
<dbReference type="Pfam" id="PF02272">
    <property type="entry name" value="DHHA1"/>
    <property type="match status" value="1"/>
</dbReference>
<gene>
    <name evidence="3" type="ORF">IAA66_02695</name>
</gene>
<dbReference type="EMBL" id="DVFI01000035">
    <property type="protein sequence ID" value="HIQ62480.1"/>
    <property type="molecule type" value="Genomic_DNA"/>
</dbReference>
<dbReference type="InterPro" id="IPR038763">
    <property type="entry name" value="DHH_sf"/>
</dbReference>
<name>A0A9D1CI70_9FIRM</name>
<dbReference type="InterPro" id="IPR001667">
    <property type="entry name" value="DDH_dom"/>
</dbReference>
<dbReference type="InterPro" id="IPR051319">
    <property type="entry name" value="Oligoribo/pAp-PDE_c-di-AMP_PDE"/>
</dbReference>
<dbReference type="InterPro" id="IPR003156">
    <property type="entry name" value="DHHA1_dom"/>
</dbReference>
<evidence type="ECO:0000313" key="3">
    <source>
        <dbReference type="EMBL" id="HIQ62480.1"/>
    </source>
</evidence>
<dbReference type="Gene3D" id="3.90.1640.10">
    <property type="entry name" value="inorganic pyrophosphatase (n-terminal core)"/>
    <property type="match status" value="1"/>
</dbReference>
<dbReference type="Gene3D" id="3.10.310.30">
    <property type="match status" value="1"/>
</dbReference>
<evidence type="ECO:0000313" key="4">
    <source>
        <dbReference type="Proteomes" id="UP000886819"/>
    </source>
</evidence>
<evidence type="ECO:0000259" key="2">
    <source>
        <dbReference type="Pfam" id="PF02272"/>
    </source>
</evidence>
<sequence>MFEAILQAIAAHERIILHRHTHPDGDALGSQIGLKHLLRENFPGKQVYMVGDGAGRYDFMEDSVMDDVPDEAYRDAMAIILDTSAPGLISDGRYALAKTTARIDHHLFTGQIAQLEAIDTGSESCCGLIVRLAMEHGLRLTPVAAQSLFIGMVTDSGRFRYDATSARTFRQAAWLLEQQPLDVSGIYRNLYASDFDQVRLRAQFVLNIRFTPHRVAYLYTTGEELRAQGLDPFVISRAMVNTMADIRGVDVWVSFTESEEGVLCELRSDRRNINPVAVQYGGGGHAKASGARVKDRAEAMAMLADLDAMMEEG</sequence>
<dbReference type="PANTHER" id="PTHR47618:SF1">
    <property type="entry name" value="BIFUNCTIONAL OLIGORIBONUCLEASE AND PAP PHOSPHATASE NRNA"/>
    <property type="match status" value="1"/>
</dbReference>
<accession>A0A9D1CI70</accession>
<dbReference type="Proteomes" id="UP000886819">
    <property type="component" value="Unassembled WGS sequence"/>
</dbReference>
<dbReference type="PANTHER" id="PTHR47618">
    <property type="entry name" value="BIFUNCTIONAL OLIGORIBONUCLEASE AND PAP PHOSPHATASE NRNA"/>
    <property type="match status" value="1"/>
</dbReference>
<dbReference type="SUPFAM" id="SSF64182">
    <property type="entry name" value="DHH phosphoesterases"/>
    <property type="match status" value="1"/>
</dbReference>
<dbReference type="GO" id="GO:0003676">
    <property type="term" value="F:nucleic acid binding"/>
    <property type="evidence" value="ECO:0007669"/>
    <property type="project" value="InterPro"/>
</dbReference>
<proteinExistence type="predicted"/>
<comment type="caution">
    <text evidence="3">The sequence shown here is derived from an EMBL/GenBank/DDBJ whole genome shotgun (WGS) entry which is preliminary data.</text>
</comment>
<dbReference type="AlphaFoldDB" id="A0A9D1CI70"/>
<protein>
    <submittedName>
        <fullName evidence="3">Bifunctional oligoribonuclease/PAP phosphatase NrnA</fullName>
    </submittedName>
</protein>